<gene>
    <name evidence="1" type="ORF">Ocin01_17349</name>
</gene>
<proteinExistence type="predicted"/>
<dbReference type="AlphaFoldDB" id="A0A1D2M8W0"/>
<dbReference type="EMBL" id="LJIJ01002714">
    <property type="protein sequence ID" value="ODM89334.1"/>
    <property type="molecule type" value="Genomic_DNA"/>
</dbReference>
<evidence type="ECO:0000313" key="2">
    <source>
        <dbReference type="Proteomes" id="UP000094527"/>
    </source>
</evidence>
<name>A0A1D2M8W0_ORCCI</name>
<dbReference type="Proteomes" id="UP000094527">
    <property type="component" value="Unassembled WGS sequence"/>
</dbReference>
<sequence>MEYLASESLSWPVTPLDNRRRVSSPVIYNSPSAVLFPKKTEKKSA</sequence>
<organism evidence="1 2">
    <name type="scientific">Orchesella cincta</name>
    <name type="common">Springtail</name>
    <name type="synonym">Podura cincta</name>
    <dbReference type="NCBI Taxonomy" id="48709"/>
    <lineage>
        <taxon>Eukaryota</taxon>
        <taxon>Metazoa</taxon>
        <taxon>Ecdysozoa</taxon>
        <taxon>Arthropoda</taxon>
        <taxon>Hexapoda</taxon>
        <taxon>Collembola</taxon>
        <taxon>Entomobryomorpha</taxon>
        <taxon>Entomobryoidea</taxon>
        <taxon>Orchesellidae</taxon>
        <taxon>Orchesellinae</taxon>
        <taxon>Orchesella</taxon>
    </lineage>
</organism>
<keyword evidence="2" id="KW-1185">Reference proteome</keyword>
<protein>
    <submittedName>
        <fullName evidence="1">Uncharacterized protein</fullName>
    </submittedName>
</protein>
<evidence type="ECO:0000313" key="1">
    <source>
        <dbReference type="EMBL" id="ODM89334.1"/>
    </source>
</evidence>
<reference evidence="1 2" key="1">
    <citation type="journal article" date="2016" name="Genome Biol. Evol.">
        <title>Gene Family Evolution Reflects Adaptation to Soil Environmental Stressors in the Genome of the Collembolan Orchesella cincta.</title>
        <authorList>
            <person name="Faddeeva-Vakhrusheva A."/>
            <person name="Derks M.F."/>
            <person name="Anvar S.Y."/>
            <person name="Agamennone V."/>
            <person name="Suring W."/>
            <person name="Smit S."/>
            <person name="van Straalen N.M."/>
            <person name="Roelofs D."/>
        </authorList>
    </citation>
    <scope>NUCLEOTIDE SEQUENCE [LARGE SCALE GENOMIC DNA]</scope>
    <source>
        <tissue evidence="1">Mixed pool</tissue>
    </source>
</reference>
<comment type="caution">
    <text evidence="1">The sequence shown here is derived from an EMBL/GenBank/DDBJ whole genome shotgun (WGS) entry which is preliminary data.</text>
</comment>
<accession>A0A1D2M8W0</accession>